<dbReference type="InterPro" id="IPR006614">
    <property type="entry name" value="Peroxin/Ferlin"/>
</dbReference>
<feature type="region of interest" description="Disordered" evidence="5">
    <location>
        <begin position="686"/>
        <end position="727"/>
    </location>
</feature>
<feature type="transmembrane region" description="Helical" evidence="6">
    <location>
        <begin position="275"/>
        <end position="293"/>
    </location>
</feature>
<feature type="region of interest" description="Disordered" evidence="5">
    <location>
        <begin position="157"/>
        <end position="189"/>
    </location>
</feature>
<keyword evidence="3 6" id="KW-1133">Transmembrane helix</keyword>
<feature type="compositionally biased region" description="Acidic residues" evidence="5">
    <location>
        <begin position="540"/>
        <end position="549"/>
    </location>
</feature>
<evidence type="ECO:0000313" key="8">
    <source>
        <dbReference type="EMBL" id="KAK7747417.1"/>
    </source>
</evidence>
<feature type="domain" description="Peroxin/Ferlin" evidence="7">
    <location>
        <begin position="405"/>
        <end position="474"/>
    </location>
</feature>
<evidence type="ECO:0000259" key="7">
    <source>
        <dbReference type="SMART" id="SM00693"/>
    </source>
</evidence>
<protein>
    <recommendedName>
        <fullName evidence="7">Peroxin/Ferlin domain-containing protein</fullName>
    </recommendedName>
</protein>
<accession>A0AAN9UIG7</accession>
<evidence type="ECO:0000256" key="3">
    <source>
        <dbReference type="ARBA" id="ARBA00022989"/>
    </source>
</evidence>
<dbReference type="EMBL" id="JAJSPL020000004">
    <property type="protein sequence ID" value="KAK7747417.1"/>
    <property type="molecule type" value="Genomic_DNA"/>
</dbReference>
<dbReference type="Pfam" id="PF06398">
    <property type="entry name" value="Pex24p"/>
    <property type="match status" value="1"/>
</dbReference>
<keyword evidence="2 6" id="KW-0812">Transmembrane</keyword>
<dbReference type="SMART" id="SM00693">
    <property type="entry name" value="DysFN"/>
    <property type="match status" value="1"/>
</dbReference>
<feature type="region of interest" description="Disordered" evidence="5">
    <location>
        <begin position="540"/>
        <end position="647"/>
    </location>
</feature>
<dbReference type="Proteomes" id="UP001320245">
    <property type="component" value="Unassembled WGS sequence"/>
</dbReference>
<comment type="subcellular location">
    <subcellularLocation>
        <location evidence="1">Endomembrane system</location>
        <topology evidence="1">Multi-pass membrane protein</topology>
    </subcellularLocation>
</comment>
<name>A0AAN9UIG7_9PEZI</name>
<dbReference type="PANTHER" id="PTHR31679:SF2">
    <property type="entry name" value="PEROXISOMAL MEMBRANE PROTEIN PEX30-RELATED"/>
    <property type="match status" value="1"/>
</dbReference>
<feature type="compositionally biased region" description="Low complexity" evidence="5">
    <location>
        <begin position="170"/>
        <end position="189"/>
    </location>
</feature>
<evidence type="ECO:0000256" key="1">
    <source>
        <dbReference type="ARBA" id="ARBA00004127"/>
    </source>
</evidence>
<feature type="compositionally biased region" description="Basic and acidic residues" evidence="5">
    <location>
        <begin position="361"/>
        <end position="374"/>
    </location>
</feature>
<feature type="region of interest" description="Disordered" evidence="5">
    <location>
        <begin position="202"/>
        <end position="227"/>
    </location>
</feature>
<organism evidence="8 9">
    <name type="scientific">Cytospora paraplurivora</name>
    <dbReference type="NCBI Taxonomy" id="2898453"/>
    <lineage>
        <taxon>Eukaryota</taxon>
        <taxon>Fungi</taxon>
        <taxon>Dikarya</taxon>
        <taxon>Ascomycota</taxon>
        <taxon>Pezizomycotina</taxon>
        <taxon>Sordariomycetes</taxon>
        <taxon>Sordariomycetidae</taxon>
        <taxon>Diaporthales</taxon>
        <taxon>Cytosporaceae</taxon>
        <taxon>Cytospora</taxon>
    </lineage>
</organism>
<comment type="caution">
    <text evidence="8">The sequence shown here is derived from an EMBL/GenBank/DDBJ whole genome shotgun (WGS) entry which is preliminary data.</text>
</comment>
<reference evidence="8 9" key="1">
    <citation type="journal article" date="2023" name="PLoS ONE">
        <title>Cytospora paraplurivora sp. nov. isolated from orchards with fruit tree decline syndrome in Ontario, Canada.</title>
        <authorList>
            <person name="Ilyukhin E."/>
            <person name="Nguyen H.D.T."/>
            <person name="Castle A.J."/>
            <person name="Ellouze W."/>
        </authorList>
    </citation>
    <scope>NUCLEOTIDE SEQUENCE [LARGE SCALE GENOMIC DNA]</scope>
    <source>
        <strain evidence="8 9">FDS-564</strain>
    </source>
</reference>
<evidence type="ECO:0000256" key="4">
    <source>
        <dbReference type="ARBA" id="ARBA00023136"/>
    </source>
</evidence>
<proteinExistence type="predicted"/>
<feature type="compositionally biased region" description="Basic and acidic residues" evidence="5">
    <location>
        <begin position="598"/>
        <end position="615"/>
    </location>
</feature>
<dbReference type="GO" id="GO:0012505">
    <property type="term" value="C:endomembrane system"/>
    <property type="evidence" value="ECO:0007669"/>
    <property type="project" value="UniProtKB-SubCell"/>
</dbReference>
<feature type="compositionally biased region" description="Low complexity" evidence="5">
    <location>
        <begin position="655"/>
        <end position="665"/>
    </location>
</feature>
<dbReference type="AlphaFoldDB" id="A0AAN9UIG7"/>
<feature type="region of interest" description="Disordered" evidence="5">
    <location>
        <begin position="654"/>
        <end position="673"/>
    </location>
</feature>
<keyword evidence="9" id="KW-1185">Reference proteome</keyword>
<dbReference type="InterPro" id="IPR052646">
    <property type="entry name" value="Peroxisomal_PEX28-32"/>
</dbReference>
<feature type="compositionally biased region" description="Low complexity" evidence="5">
    <location>
        <begin position="632"/>
        <end position="647"/>
    </location>
</feature>
<dbReference type="InterPro" id="IPR010482">
    <property type="entry name" value="TECPR1-like_DysF"/>
</dbReference>
<feature type="compositionally biased region" description="Low complexity" evidence="5">
    <location>
        <begin position="579"/>
        <end position="593"/>
    </location>
</feature>
<feature type="compositionally biased region" description="Gly residues" evidence="5">
    <location>
        <begin position="160"/>
        <end position="169"/>
    </location>
</feature>
<feature type="compositionally biased region" description="Polar residues" evidence="5">
    <location>
        <begin position="14"/>
        <end position="23"/>
    </location>
</feature>
<evidence type="ECO:0000256" key="2">
    <source>
        <dbReference type="ARBA" id="ARBA00022692"/>
    </source>
</evidence>
<feature type="transmembrane region" description="Helical" evidence="6">
    <location>
        <begin position="127"/>
        <end position="147"/>
    </location>
</feature>
<feature type="compositionally biased region" description="Polar residues" evidence="5">
    <location>
        <begin position="215"/>
        <end position="227"/>
    </location>
</feature>
<dbReference type="PANTHER" id="PTHR31679">
    <property type="entry name" value="PEROXISOMAL MEMBRANE PROTEIN PEX30-RELATED"/>
    <property type="match status" value="1"/>
</dbReference>
<evidence type="ECO:0000256" key="6">
    <source>
        <dbReference type="SAM" id="Phobius"/>
    </source>
</evidence>
<dbReference type="GO" id="GO:0005778">
    <property type="term" value="C:peroxisomal membrane"/>
    <property type="evidence" value="ECO:0007669"/>
    <property type="project" value="TreeGrafter"/>
</dbReference>
<gene>
    <name evidence="8" type="ORF">SLS53_001672</name>
</gene>
<dbReference type="GO" id="GO:0007031">
    <property type="term" value="P:peroxisome organization"/>
    <property type="evidence" value="ECO:0007669"/>
    <property type="project" value="UniProtKB-ARBA"/>
</dbReference>
<feature type="region of interest" description="Disordered" evidence="5">
    <location>
        <begin position="1"/>
        <end position="32"/>
    </location>
</feature>
<keyword evidence="4 6" id="KW-0472">Membrane</keyword>
<evidence type="ECO:0000313" key="9">
    <source>
        <dbReference type="Proteomes" id="UP001320245"/>
    </source>
</evidence>
<feature type="region of interest" description="Disordered" evidence="5">
    <location>
        <begin position="353"/>
        <end position="385"/>
    </location>
</feature>
<evidence type="ECO:0000256" key="5">
    <source>
        <dbReference type="SAM" id="MobiDB-lite"/>
    </source>
</evidence>
<sequence length="735" mass="80009">MSTPRRQQGDTHDSGSPSTYSPSRNDDAYSYLAGHEPRPTVAQFSPATLSSSQPISAAKRLSTILVHQKSPLLLATPPQVTRALAYSHPFLLPLNKFVALLSWTTGDPWQSFLLVAVFWATVLYGGVAIRFGGPLVLILFLILGMYARRFSPLSSSGWSEDGGAGGGGAPNKAAGSKGKNKASSSTETLGATAAANATAKANTASASGTAHQHARTGSNVNAEATNTKHQKTLDEIVETLKDLTARCNILMEPLLELTDFLSTQRNATSATTRPALTTLFVRILMCTPLWVALTLPPFRLITTRRVALVVGTIILTWHARVVKAGRTILWRSASVRRLAALLTGLEIPIPDKAARGKGKGKGRESLDKARDVGSSDKPASSIASVQTQSELTRAIRRARGATDAGVRFTFIIYENQRRWVGLGWTNSLFSYERAAWTDEHNNPVPPKDKFELPEVEDESHMRWRWVDKSIWRVDGVPDEAVSGGGANGKEGEWNYDGEGGKNGWVYYDNKWQFGRRGQDGWGRWTRRRKWYRDAELVEIDSNDDEEESPEAEKEASEDTTPTPGSEARPAPALPPRPRTPTLAPPITTTQQTASMPDLLRRQNESLANIREEATGRDNASAAVASERGDDNSSVLSTSSRSTRFRLPSLRRRINDSINSNSSSSKYKYDDVTSSPRSIAVSAYSVGNAASGRSRRTSEVQSEDDTASLGPVTGLQISKDRGDSWGVGDEVVMGLE</sequence>